<name>A0A4R6RYV4_9MICO</name>
<evidence type="ECO:0000313" key="2">
    <source>
        <dbReference type="Proteomes" id="UP000295601"/>
    </source>
</evidence>
<gene>
    <name evidence="1" type="ORF">EDF62_1527</name>
</gene>
<accession>A0A4R6RYV4</accession>
<sequence length="122" mass="13576">MSSPARRFTDESWELALSAYAEALHPHLAPLVPGDLDEHLRAKAEGDVEEIVDQAFRAQTLSLSSEQRQTLVAEHLFQVLAPSDASSPVFEEYDQEGREWIMRRVSVVLAVLDQDAAERSGS</sequence>
<proteinExistence type="predicted"/>
<keyword evidence="2" id="KW-1185">Reference proteome</keyword>
<dbReference type="EMBL" id="SNYA01000004">
    <property type="protein sequence ID" value="TDP92321.1"/>
    <property type="molecule type" value="Genomic_DNA"/>
</dbReference>
<dbReference type="RefSeq" id="WP_133616562.1">
    <property type="nucleotide sequence ID" value="NZ_SNYA01000004.1"/>
</dbReference>
<evidence type="ECO:0000313" key="1">
    <source>
        <dbReference type="EMBL" id="TDP92321.1"/>
    </source>
</evidence>
<protein>
    <submittedName>
        <fullName evidence="1">Uncharacterized protein</fullName>
    </submittedName>
</protein>
<dbReference type="AlphaFoldDB" id="A0A4R6RYV4"/>
<organism evidence="1 2">
    <name type="scientific">Leucobacter luti</name>
    <dbReference type="NCBI Taxonomy" id="340320"/>
    <lineage>
        <taxon>Bacteria</taxon>
        <taxon>Bacillati</taxon>
        <taxon>Actinomycetota</taxon>
        <taxon>Actinomycetes</taxon>
        <taxon>Micrococcales</taxon>
        <taxon>Microbacteriaceae</taxon>
        <taxon>Leucobacter</taxon>
    </lineage>
</organism>
<reference evidence="1 2" key="1">
    <citation type="submission" date="2019-03" db="EMBL/GenBank/DDBJ databases">
        <title>Genomic analyses of the natural microbiome of Caenorhabditis elegans.</title>
        <authorList>
            <person name="Samuel B."/>
        </authorList>
    </citation>
    <scope>NUCLEOTIDE SEQUENCE [LARGE SCALE GENOMIC DNA]</scope>
    <source>
        <strain evidence="1 2">JUb18</strain>
    </source>
</reference>
<comment type="caution">
    <text evidence="1">The sequence shown here is derived from an EMBL/GenBank/DDBJ whole genome shotgun (WGS) entry which is preliminary data.</text>
</comment>
<dbReference type="Proteomes" id="UP000295601">
    <property type="component" value="Unassembled WGS sequence"/>
</dbReference>